<accession>A0A4U8UJ89</accession>
<proteinExistence type="predicted"/>
<keyword evidence="2" id="KW-1185">Reference proteome</keyword>
<evidence type="ECO:0000313" key="2">
    <source>
        <dbReference type="Proteomes" id="UP000298663"/>
    </source>
</evidence>
<dbReference type="EMBL" id="CM016762">
    <property type="protein sequence ID" value="TMS32227.1"/>
    <property type="molecule type" value="Genomic_DNA"/>
</dbReference>
<reference evidence="1 2" key="2">
    <citation type="journal article" date="2019" name="G3 (Bethesda)">
        <title>Hybrid Assembly of the Genome of the Entomopathogenic Nematode Steinernema carpocapsae Identifies the X-Chromosome.</title>
        <authorList>
            <person name="Serra L."/>
            <person name="Macchietto M."/>
            <person name="Macias-Munoz A."/>
            <person name="McGill C.J."/>
            <person name="Rodriguez I.M."/>
            <person name="Rodriguez B."/>
            <person name="Murad R."/>
            <person name="Mortazavi A."/>
        </authorList>
    </citation>
    <scope>NUCLEOTIDE SEQUENCE [LARGE SCALE GENOMIC DNA]</scope>
    <source>
        <strain evidence="1 2">ALL</strain>
    </source>
</reference>
<dbReference type="AlphaFoldDB" id="A0A4U8UJ89"/>
<protein>
    <submittedName>
        <fullName evidence="1">Uncharacterized protein</fullName>
    </submittedName>
</protein>
<dbReference type="Proteomes" id="UP000298663">
    <property type="component" value="Chromosome X"/>
</dbReference>
<evidence type="ECO:0000313" key="1">
    <source>
        <dbReference type="EMBL" id="TMS32227.1"/>
    </source>
</evidence>
<gene>
    <name evidence="1" type="ORF">L596_000096</name>
</gene>
<organism evidence="1 2">
    <name type="scientific">Steinernema carpocapsae</name>
    <name type="common">Entomopathogenic nematode</name>
    <dbReference type="NCBI Taxonomy" id="34508"/>
    <lineage>
        <taxon>Eukaryota</taxon>
        <taxon>Metazoa</taxon>
        <taxon>Ecdysozoa</taxon>
        <taxon>Nematoda</taxon>
        <taxon>Chromadorea</taxon>
        <taxon>Rhabditida</taxon>
        <taxon>Tylenchina</taxon>
        <taxon>Panagrolaimomorpha</taxon>
        <taxon>Strongyloidoidea</taxon>
        <taxon>Steinernematidae</taxon>
        <taxon>Steinernema</taxon>
    </lineage>
</organism>
<reference evidence="1 2" key="1">
    <citation type="journal article" date="2015" name="Genome Biol.">
        <title>Comparative genomics of Steinernema reveals deeply conserved gene regulatory networks.</title>
        <authorList>
            <person name="Dillman A.R."/>
            <person name="Macchietto M."/>
            <person name="Porter C.F."/>
            <person name="Rogers A."/>
            <person name="Williams B."/>
            <person name="Antoshechkin I."/>
            <person name="Lee M.M."/>
            <person name="Goodwin Z."/>
            <person name="Lu X."/>
            <person name="Lewis E.E."/>
            <person name="Goodrich-Blair H."/>
            <person name="Stock S.P."/>
            <person name="Adams B.J."/>
            <person name="Sternberg P.W."/>
            <person name="Mortazavi A."/>
        </authorList>
    </citation>
    <scope>NUCLEOTIDE SEQUENCE [LARGE SCALE GENOMIC DNA]</scope>
    <source>
        <strain evidence="1 2">ALL</strain>
    </source>
</reference>
<sequence>MTKALDAIQGSQDGLGAQTRRSRIGVVMIMRIVECGENATWKTKLNLAERWLSSGLLVLELILTLKF</sequence>
<name>A0A4U8UJ89_STECR</name>
<dbReference type="EMBL" id="AZBU02000001">
    <property type="protein sequence ID" value="TMS32227.1"/>
    <property type="molecule type" value="Genomic_DNA"/>
</dbReference>
<comment type="caution">
    <text evidence="1">The sequence shown here is derived from an EMBL/GenBank/DDBJ whole genome shotgun (WGS) entry which is preliminary data.</text>
</comment>